<dbReference type="GO" id="GO:0005507">
    <property type="term" value="F:copper ion binding"/>
    <property type="evidence" value="ECO:0007669"/>
    <property type="project" value="TreeGrafter"/>
</dbReference>
<keyword evidence="4 12" id="KW-0479">Metal-binding</keyword>
<feature type="transmembrane region" description="Helical" evidence="12">
    <location>
        <begin position="710"/>
        <end position="728"/>
    </location>
</feature>
<evidence type="ECO:0000256" key="8">
    <source>
        <dbReference type="ARBA" id="ARBA00022989"/>
    </source>
</evidence>
<evidence type="ECO:0000256" key="5">
    <source>
        <dbReference type="ARBA" id="ARBA00022741"/>
    </source>
</evidence>
<feature type="transmembrane region" description="Helical" evidence="12">
    <location>
        <begin position="686"/>
        <end position="704"/>
    </location>
</feature>
<dbReference type="InterPro" id="IPR036163">
    <property type="entry name" value="HMA_dom_sf"/>
</dbReference>
<feature type="transmembrane region" description="Helical" evidence="12">
    <location>
        <begin position="348"/>
        <end position="370"/>
    </location>
</feature>
<organism evidence="14 15">
    <name type="scientific">Micromonospora haikouensis</name>
    <dbReference type="NCBI Taxonomy" id="686309"/>
    <lineage>
        <taxon>Bacteria</taxon>
        <taxon>Bacillati</taxon>
        <taxon>Actinomycetota</taxon>
        <taxon>Actinomycetes</taxon>
        <taxon>Micromonosporales</taxon>
        <taxon>Micromonosporaceae</taxon>
        <taxon>Micromonospora</taxon>
    </lineage>
</organism>
<comment type="similarity">
    <text evidence="2 12">Belongs to the cation transport ATPase (P-type) (TC 3.A.3) family. Type IB subfamily.</text>
</comment>
<keyword evidence="3 12" id="KW-0812">Transmembrane</keyword>
<keyword evidence="6 12" id="KW-0067">ATP-binding</keyword>
<dbReference type="PROSITE" id="PS01047">
    <property type="entry name" value="HMA_1"/>
    <property type="match status" value="1"/>
</dbReference>
<comment type="subcellular location">
    <subcellularLocation>
        <location evidence="1">Cell membrane</location>
        <topology evidence="1">Multi-pass membrane protein</topology>
    </subcellularLocation>
</comment>
<dbReference type="NCBIfam" id="TIGR01512">
    <property type="entry name" value="ATPase-IB2_Cd"/>
    <property type="match status" value="1"/>
</dbReference>
<dbReference type="InterPro" id="IPR008250">
    <property type="entry name" value="ATPase_P-typ_transduc_dom_A_sf"/>
</dbReference>
<dbReference type="FunFam" id="2.70.150.10:FF:000002">
    <property type="entry name" value="Copper-transporting ATPase 1, putative"/>
    <property type="match status" value="1"/>
</dbReference>
<dbReference type="InterPro" id="IPR036412">
    <property type="entry name" value="HAD-like_sf"/>
</dbReference>
<dbReference type="CDD" id="cd02094">
    <property type="entry name" value="P-type_ATPase_Cu-like"/>
    <property type="match status" value="1"/>
</dbReference>
<evidence type="ECO:0000313" key="14">
    <source>
        <dbReference type="EMBL" id="SCF18842.1"/>
    </source>
</evidence>
<dbReference type="PRINTS" id="PR00119">
    <property type="entry name" value="CATATPASE"/>
</dbReference>
<evidence type="ECO:0000256" key="4">
    <source>
        <dbReference type="ARBA" id="ARBA00022723"/>
    </source>
</evidence>
<dbReference type="Gene3D" id="3.40.1110.10">
    <property type="entry name" value="Calcium-transporting ATPase, cytoplasmic domain N"/>
    <property type="match status" value="1"/>
</dbReference>
<keyword evidence="9 12" id="KW-0472">Membrane</keyword>
<feature type="transmembrane region" description="Helical" evidence="12">
    <location>
        <begin position="155"/>
        <end position="175"/>
    </location>
</feature>
<dbReference type="SUPFAM" id="SSF81653">
    <property type="entry name" value="Calcium ATPase, transduction domain A"/>
    <property type="match status" value="1"/>
</dbReference>
<feature type="transmembrane region" description="Helical" evidence="12">
    <location>
        <begin position="195"/>
        <end position="213"/>
    </location>
</feature>
<protein>
    <recommendedName>
        <fullName evidence="11">Cation-transporting P-type ATPase B</fullName>
    </recommendedName>
</protein>
<dbReference type="InterPro" id="IPR027256">
    <property type="entry name" value="P-typ_ATPase_IB"/>
</dbReference>
<dbReference type="Pfam" id="PF00403">
    <property type="entry name" value="HMA"/>
    <property type="match status" value="1"/>
</dbReference>
<dbReference type="PROSITE" id="PS50846">
    <property type="entry name" value="HMA_2"/>
    <property type="match status" value="1"/>
</dbReference>
<reference evidence="14 15" key="1">
    <citation type="submission" date="2016-06" db="EMBL/GenBank/DDBJ databases">
        <authorList>
            <person name="Kjaerup R.B."/>
            <person name="Dalgaard T.S."/>
            <person name="Juul-Madsen H.R."/>
        </authorList>
    </citation>
    <scope>NUCLEOTIDE SEQUENCE [LARGE SCALE GENOMIC DNA]</scope>
    <source>
        <strain evidence="14 15">DSM 45626</strain>
    </source>
</reference>
<evidence type="ECO:0000256" key="2">
    <source>
        <dbReference type="ARBA" id="ARBA00006024"/>
    </source>
</evidence>
<dbReference type="InterPro" id="IPR023214">
    <property type="entry name" value="HAD_sf"/>
</dbReference>
<feature type="transmembrane region" description="Helical" evidence="12">
    <location>
        <begin position="376"/>
        <end position="402"/>
    </location>
</feature>
<dbReference type="NCBIfam" id="TIGR01511">
    <property type="entry name" value="ATPase-IB1_Cu"/>
    <property type="match status" value="1"/>
</dbReference>
<keyword evidence="8 12" id="KW-1133">Transmembrane helix</keyword>
<dbReference type="InterPro" id="IPR006121">
    <property type="entry name" value="HMA_dom"/>
</dbReference>
<dbReference type="InterPro" id="IPR023298">
    <property type="entry name" value="ATPase_P-typ_TM_dom_sf"/>
</dbReference>
<dbReference type="AlphaFoldDB" id="A0A1C4YDJ2"/>
<dbReference type="InterPro" id="IPR001757">
    <property type="entry name" value="P_typ_ATPase"/>
</dbReference>
<dbReference type="GO" id="GO:0005524">
    <property type="term" value="F:ATP binding"/>
    <property type="evidence" value="ECO:0007669"/>
    <property type="project" value="UniProtKB-UniRule"/>
</dbReference>
<evidence type="ECO:0000256" key="7">
    <source>
        <dbReference type="ARBA" id="ARBA00022967"/>
    </source>
</evidence>
<dbReference type="GO" id="GO:0043682">
    <property type="term" value="F:P-type divalent copper transporter activity"/>
    <property type="evidence" value="ECO:0007669"/>
    <property type="project" value="TreeGrafter"/>
</dbReference>
<dbReference type="FunFam" id="3.30.70.100:FF:000005">
    <property type="entry name" value="Copper-exporting P-type ATPase A"/>
    <property type="match status" value="1"/>
</dbReference>
<dbReference type="NCBIfam" id="TIGR01494">
    <property type="entry name" value="ATPase_P-type"/>
    <property type="match status" value="2"/>
</dbReference>
<name>A0A1C4YDJ2_9ACTN</name>
<comment type="catalytic activity">
    <reaction evidence="10">
        <text>ATP + H2O = ADP + phosphate + H(+)</text>
        <dbReference type="Rhea" id="RHEA:13065"/>
        <dbReference type="ChEBI" id="CHEBI:15377"/>
        <dbReference type="ChEBI" id="CHEBI:15378"/>
        <dbReference type="ChEBI" id="CHEBI:30616"/>
        <dbReference type="ChEBI" id="CHEBI:43474"/>
        <dbReference type="ChEBI" id="CHEBI:456216"/>
    </reaction>
</comment>
<dbReference type="SUPFAM" id="SSF55008">
    <property type="entry name" value="HMA, heavy metal-associated domain"/>
    <property type="match status" value="1"/>
</dbReference>
<dbReference type="GO" id="GO:0005886">
    <property type="term" value="C:plasma membrane"/>
    <property type="evidence" value="ECO:0007669"/>
    <property type="project" value="UniProtKB-SubCell"/>
</dbReference>
<evidence type="ECO:0000256" key="11">
    <source>
        <dbReference type="ARBA" id="ARBA00074171"/>
    </source>
</evidence>
<dbReference type="Pfam" id="PF00122">
    <property type="entry name" value="E1-E2_ATPase"/>
    <property type="match status" value="1"/>
</dbReference>
<proteinExistence type="inferred from homology"/>
<keyword evidence="7" id="KW-1278">Translocase</keyword>
<dbReference type="PROSITE" id="PS00154">
    <property type="entry name" value="ATPASE_E1_E2"/>
    <property type="match status" value="1"/>
</dbReference>
<dbReference type="Gene3D" id="3.40.50.1000">
    <property type="entry name" value="HAD superfamily/HAD-like"/>
    <property type="match status" value="1"/>
</dbReference>
<dbReference type="SUPFAM" id="SSF81665">
    <property type="entry name" value="Calcium ATPase, transmembrane domain M"/>
    <property type="match status" value="1"/>
</dbReference>
<dbReference type="Proteomes" id="UP000199375">
    <property type="component" value="Unassembled WGS sequence"/>
</dbReference>
<gene>
    <name evidence="14" type="ORF">GA0070558_1428</name>
</gene>
<feature type="transmembrane region" description="Helical" evidence="12">
    <location>
        <begin position="94"/>
        <end position="111"/>
    </location>
</feature>
<accession>A0A1C4YDJ2</accession>
<dbReference type="NCBIfam" id="TIGR01525">
    <property type="entry name" value="ATPase-IB_hvy"/>
    <property type="match status" value="1"/>
</dbReference>
<dbReference type="Gene3D" id="3.30.70.100">
    <property type="match status" value="1"/>
</dbReference>
<dbReference type="InterPro" id="IPR018303">
    <property type="entry name" value="ATPase_P-typ_P_site"/>
</dbReference>
<dbReference type="InterPro" id="IPR023299">
    <property type="entry name" value="ATPase_P-typ_cyto_dom_N"/>
</dbReference>
<evidence type="ECO:0000259" key="13">
    <source>
        <dbReference type="PROSITE" id="PS50846"/>
    </source>
</evidence>
<evidence type="ECO:0000256" key="3">
    <source>
        <dbReference type="ARBA" id="ARBA00022692"/>
    </source>
</evidence>
<dbReference type="InterPro" id="IPR017969">
    <property type="entry name" value="Heavy-metal-associated_CS"/>
</dbReference>
<dbReference type="RefSeq" id="WP_256092206.1">
    <property type="nucleotide sequence ID" value="NZ_FMCW01000042.1"/>
</dbReference>
<dbReference type="PANTHER" id="PTHR43520:SF8">
    <property type="entry name" value="P-TYPE CU(+) TRANSPORTER"/>
    <property type="match status" value="1"/>
</dbReference>
<evidence type="ECO:0000313" key="15">
    <source>
        <dbReference type="Proteomes" id="UP000199375"/>
    </source>
</evidence>
<dbReference type="PANTHER" id="PTHR43520">
    <property type="entry name" value="ATP7, ISOFORM B"/>
    <property type="match status" value="1"/>
</dbReference>
<evidence type="ECO:0000256" key="12">
    <source>
        <dbReference type="RuleBase" id="RU362081"/>
    </source>
</evidence>
<sequence length="754" mass="77816">MTTTLDQLLTSLTIGGMTCAACANRIERKLNRIDGVRATVNFATATATVEHDPAVEVPDLVATVTAMGYTARPPAPATSAEDEDQATDDMGRRLLVAAAFAAPVVVVSMTPAAQFPYWQWVVATLTAPVVAWAGWPFHRAALANARHGAATMDTLVSLGALVSFLWSLWALLGTPAGRPGMRMSLSWFSGHDHPLYFEVGAALVTFLLAGRWLEARARYRAGSAVRSLAQLGAKDVAVLDANGTERRTPITDLRVGDLFVVRPGEKVATDGVVEAGVSAVDVALLTGESVPVEVGPGSAVTGATVNTGGRLVVRASRVGADTRLAQITRLVAEAQAGKARIQRLADEVAGIFVPFVLVIALATFAGWLVLAPTATAVGVAVAVLIVACPCALGLATPTALLVGTGRGAQLGVLIRGVAALESARRIDTIVLDKTGTLTTGRMRVTGVHPLPEVNSSDLLRLAAAVEACSEHPVAHAIVIAAGAEHGRDLPQADGFRAEPGLGARGTVDQVRVTIGNARLLALDGISVDEVTGTADTVVYVAWDGQLRGWITIADALRESAGPTVRRLRALGLRPVLLTGDSLAAAGSLAAQVGLTEVIAEVTPEAKAATVRRLRDEGATVAMVGDGVNDAAALAEADLGVAIATGSDIAIEASDVTIVRANAGTVDLTAVVDALTLARATLRTIKVNLFWAFAYNSLMIPLAAVGLVTPMLAAAAMACSSLLVVLNSLRLFRWHPAAGTAGEAVNQPATTTAAR</sequence>
<feature type="domain" description="HMA" evidence="13">
    <location>
        <begin position="8"/>
        <end position="72"/>
    </location>
</feature>
<dbReference type="InterPro" id="IPR059000">
    <property type="entry name" value="ATPase_P-type_domA"/>
</dbReference>
<dbReference type="Pfam" id="PF00702">
    <property type="entry name" value="Hydrolase"/>
    <property type="match status" value="1"/>
</dbReference>
<feature type="transmembrane region" description="Helical" evidence="12">
    <location>
        <begin position="117"/>
        <end position="135"/>
    </location>
</feature>
<dbReference type="SUPFAM" id="SSF56784">
    <property type="entry name" value="HAD-like"/>
    <property type="match status" value="1"/>
</dbReference>
<dbReference type="CDD" id="cd00371">
    <property type="entry name" value="HMA"/>
    <property type="match status" value="1"/>
</dbReference>
<evidence type="ECO:0000256" key="10">
    <source>
        <dbReference type="ARBA" id="ARBA00049360"/>
    </source>
</evidence>
<evidence type="ECO:0000256" key="1">
    <source>
        <dbReference type="ARBA" id="ARBA00004651"/>
    </source>
</evidence>
<dbReference type="Gene3D" id="2.70.150.10">
    <property type="entry name" value="Calcium-transporting ATPase, cytoplasmic transduction domain A"/>
    <property type="match status" value="1"/>
</dbReference>
<evidence type="ECO:0000256" key="6">
    <source>
        <dbReference type="ARBA" id="ARBA00022840"/>
    </source>
</evidence>
<dbReference type="GO" id="GO:0055070">
    <property type="term" value="P:copper ion homeostasis"/>
    <property type="evidence" value="ECO:0007669"/>
    <property type="project" value="TreeGrafter"/>
</dbReference>
<keyword evidence="5 12" id="KW-0547">Nucleotide-binding</keyword>
<evidence type="ECO:0000256" key="9">
    <source>
        <dbReference type="ARBA" id="ARBA00023136"/>
    </source>
</evidence>
<dbReference type="EMBL" id="FMCW01000042">
    <property type="protein sequence ID" value="SCF18842.1"/>
    <property type="molecule type" value="Genomic_DNA"/>
</dbReference>
<keyword evidence="12" id="KW-1003">Cell membrane</keyword>
<dbReference type="GO" id="GO:0016887">
    <property type="term" value="F:ATP hydrolysis activity"/>
    <property type="evidence" value="ECO:0007669"/>
    <property type="project" value="InterPro"/>
</dbReference>